<gene>
    <name evidence="11" type="ORF">FPE_LOCUS27678</name>
</gene>
<dbReference type="Proteomes" id="UP000834106">
    <property type="component" value="Chromosome 17"/>
</dbReference>
<keyword evidence="2 8" id="KW-0863">Zinc-finger</keyword>
<evidence type="ECO:0000256" key="2">
    <source>
        <dbReference type="ARBA" id="ARBA00022771"/>
    </source>
</evidence>
<evidence type="ECO:0000256" key="4">
    <source>
        <dbReference type="ARBA" id="ARBA00023015"/>
    </source>
</evidence>
<dbReference type="GO" id="GO:0003677">
    <property type="term" value="F:DNA binding"/>
    <property type="evidence" value="ECO:0007669"/>
    <property type="project" value="UniProtKB-UniRule"/>
</dbReference>
<dbReference type="PANTHER" id="PTHR31992">
    <property type="entry name" value="DOF ZINC FINGER PROTEIN DOF1.4-RELATED"/>
    <property type="match status" value="1"/>
</dbReference>
<dbReference type="GO" id="GO:0003700">
    <property type="term" value="F:DNA-binding transcription factor activity"/>
    <property type="evidence" value="ECO:0007669"/>
    <property type="project" value="UniProtKB-UniRule"/>
</dbReference>
<keyword evidence="4 9" id="KW-0805">Transcription regulation</keyword>
<evidence type="ECO:0000256" key="3">
    <source>
        <dbReference type="ARBA" id="ARBA00022833"/>
    </source>
</evidence>
<accession>A0AAD2A2L1</accession>
<dbReference type="GO" id="GO:0005634">
    <property type="term" value="C:nucleus"/>
    <property type="evidence" value="ECO:0007669"/>
    <property type="project" value="UniProtKB-SubCell"/>
</dbReference>
<evidence type="ECO:0000256" key="7">
    <source>
        <dbReference type="ARBA" id="ARBA00023242"/>
    </source>
</evidence>
<protein>
    <recommendedName>
        <fullName evidence="9">Dof zinc finger protein</fullName>
    </recommendedName>
</protein>
<evidence type="ECO:0000313" key="11">
    <source>
        <dbReference type="EMBL" id="CAI9780248.1"/>
    </source>
</evidence>
<dbReference type="PROSITE" id="PS01361">
    <property type="entry name" value="ZF_DOF_1"/>
    <property type="match status" value="1"/>
</dbReference>
<comment type="function">
    <text evidence="9">Transcription factor that binds specifically to a 5'-AA[AG]G-3' consensus core sequence.</text>
</comment>
<organism evidence="11 12">
    <name type="scientific">Fraxinus pennsylvanica</name>
    <dbReference type="NCBI Taxonomy" id="56036"/>
    <lineage>
        <taxon>Eukaryota</taxon>
        <taxon>Viridiplantae</taxon>
        <taxon>Streptophyta</taxon>
        <taxon>Embryophyta</taxon>
        <taxon>Tracheophyta</taxon>
        <taxon>Spermatophyta</taxon>
        <taxon>Magnoliopsida</taxon>
        <taxon>eudicotyledons</taxon>
        <taxon>Gunneridae</taxon>
        <taxon>Pentapetalae</taxon>
        <taxon>asterids</taxon>
        <taxon>lamiids</taxon>
        <taxon>Lamiales</taxon>
        <taxon>Oleaceae</taxon>
        <taxon>Oleeae</taxon>
        <taxon>Fraxinus</taxon>
    </lineage>
</organism>
<keyword evidence="12" id="KW-1185">Reference proteome</keyword>
<feature type="domain" description="Dof-type" evidence="10">
    <location>
        <begin position="13"/>
        <end position="67"/>
    </location>
</feature>
<dbReference type="PANTHER" id="PTHR31992:SF111">
    <property type="entry name" value="DOF ZINC FINGER PROTEIN DOF3.5"/>
    <property type="match status" value="1"/>
</dbReference>
<evidence type="ECO:0000313" key="12">
    <source>
        <dbReference type="Proteomes" id="UP000834106"/>
    </source>
</evidence>
<reference evidence="11" key="1">
    <citation type="submission" date="2023-05" db="EMBL/GenBank/DDBJ databases">
        <authorList>
            <person name="Huff M."/>
        </authorList>
    </citation>
    <scope>NUCLEOTIDE SEQUENCE</scope>
</reference>
<dbReference type="InterPro" id="IPR003851">
    <property type="entry name" value="Znf_Dof"/>
</dbReference>
<keyword evidence="7 8" id="KW-0539">Nucleus</keyword>
<evidence type="ECO:0000259" key="10">
    <source>
        <dbReference type="PROSITE" id="PS50884"/>
    </source>
</evidence>
<keyword evidence="6 9" id="KW-0804">Transcription</keyword>
<comment type="subcellular location">
    <subcellularLocation>
        <location evidence="8 9">Nucleus</location>
    </subcellularLocation>
</comment>
<sequence>MDRGWKPNVEVSPACPRCGSSNTKFCYYNNYSLTQPRYLCKGCRRYWTKGGSLRNVPVGGGCRKRRRGKSIRTSSTVGVSTRSSGNNGAMLESNSSYPGPGVSTNIDLAAVYANFLNQKQQPEPRVEVPKLLYDGIPSFYYMAAGLDQESGCGILSDKSLEIHAGIENARYFCGLDAFNQKHQYTTDHQLITSMNGLMNNSPLPPLPSEDVATSEGMVGSSFDLMLPNHIFRSTERTAGIEQDSEQLNGHGNPFSMLNLEAIFRPKS</sequence>
<dbReference type="InterPro" id="IPR045174">
    <property type="entry name" value="Dof"/>
</dbReference>
<keyword evidence="1 9" id="KW-0479">Metal-binding</keyword>
<proteinExistence type="predicted"/>
<evidence type="ECO:0000256" key="8">
    <source>
        <dbReference type="PROSITE-ProRule" id="PRU00071"/>
    </source>
</evidence>
<keyword evidence="3 9" id="KW-0862">Zinc</keyword>
<dbReference type="AlphaFoldDB" id="A0AAD2A2L1"/>
<dbReference type="PROSITE" id="PS50884">
    <property type="entry name" value="ZF_DOF_2"/>
    <property type="match status" value="1"/>
</dbReference>
<dbReference type="Pfam" id="PF02701">
    <property type="entry name" value="Zn_ribbon_Dof"/>
    <property type="match status" value="1"/>
</dbReference>
<dbReference type="EMBL" id="OU503052">
    <property type="protein sequence ID" value="CAI9780248.1"/>
    <property type="molecule type" value="Genomic_DNA"/>
</dbReference>
<dbReference type="GO" id="GO:0008270">
    <property type="term" value="F:zinc ion binding"/>
    <property type="evidence" value="ECO:0007669"/>
    <property type="project" value="UniProtKB-KW"/>
</dbReference>
<evidence type="ECO:0000256" key="6">
    <source>
        <dbReference type="ARBA" id="ARBA00023163"/>
    </source>
</evidence>
<evidence type="ECO:0000256" key="9">
    <source>
        <dbReference type="RuleBase" id="RU369094"/>
    </source>
</evidence>
<keyword evidence="5 8" id="KW-0238">DNA-binding</keyword>
<name>A0AAD2A2L1_9LAMI</name>
<evidence type="ECO:0000256" key="1">
    <source>
        <dbReference type="ARBA" id="ARBA00022723"/>
    </source>
</evidence>
<evidence type="ECO:0000256" key="5">
    <source>
        <dbReference type="ARBA" id="ARBA00023125"/>
    </source>
</evidence>